<accession>A0A841BJT0</accession>
<dbReference type="AlphaFoldDB" id="A0A841BJT0"/>
<protein>
    <submittedName>
        <fullName evidence="2">Uncharacterized protein</fullName>
    </submittedName>
</protein>
<evidence type="ECO:0000313" key="3">
    <source>
        <dbReference type="Proteomes" id="UP000587527"/>
    </source>
</evidence>
<keyword evidence="1" id="KW-0732">Signal</keyword>
<feature type="chain" id="PRO_5038558513" evidence="1">
    <location>
        <begin position="33"/>
        <end position="275"/>
    </location>
</feature>
<comment type="caution">
    <text evidence="2">The sequence shown here is derived from an EMBL/GenBank/DDBJ whole genome shotgun (WGS) entry which is preliminary data.</text>
</comment>
<feature type="signal peptide" evidence="1">
    <location>
        <begin position="1"/>
        <end position="32"/>
    </location>
</feature>
<gene>
    <name evidence="2" type="ORF">F4553_000798</name>
</gene>
<organism evidence="2 3">
    <name type="scientific">Allocatelliglobosispora scoriae</name>
    <dbReference type="NCBI Taxonomy" id="643052"/>
    <lineage>
        <taxon>Bacteria</taxon>
        <taxon>Bacillati</taxon>
        <taxon>Actinomycetota</taxon>
        <taxon>Actinomycetes</taxon>
        <taxon>Micromonosporales</taxon>
        <taxon>Micromonosporaceae</taxon>
        <taxon>Allocatelliglobosispora</taxon>
    </lineage>
</organism>
<dbReference type="PROSITE" id="PS51318">
    <property type="entry name" value="TAT"/>
    <property type="match status" value="1"/>
</dbReference>
<name>A0A841BJT0_9ACTN</name>
<dbReference type="Proteomes" id="UP000587527">
    <property type="component" value="Unassembled WGS sequence"/>
</dbReference>
<evidence type="ECO:0000256" key="1">
    <source>
        <dbReference type="SAM" id="SignalP"/>
    </source>
</evidence>
<dbReference type="InterPro" id="IPR006311">
    <property type="entry name" value="TAT_signal"/>
</dbReference>
<keyword evidence="3" id="KW-1185">Reference proteome</keyword>
<dbReference type="EMBL" id="JACHMN010000001">
    <property type="protein sequence ID" value="MBB5867419.1"/>
    <property type="molecule type" value="Genomic_DNA"/>
</dbReference>
<reference evidence="2 3" key="1">
    <citation type="submission" date="2020-08" db="EMBL/GenBank/DDBJ databases">
        <title>Sequencing the genomes of 1000 actinobacteria strains.</title>
        <authorList>
            <person name="Klenk H.-P."/>
        </authorList>
    </citation>
    <scope>NUCLEOTIDE SEQUENCE [LARGE SCALE GENOMIC DNA]</scope>
    <source>
        <strain evidence="2 3">DSM 45362</strain>
    </source>
</reference>
<proteinExistence type="predicted"/>
<dbReference type="RefSeq" id="WP_184832108.1">
    <property type="nucleotide sequence ID" value="NZ_JACHMN010000001.1"/>
</dbReference>
<sequence>MLRIRARRAALLVIAALSGVASTVAASTPAFADLPSGVGYSASWDYYTSTSYRYTATLPGIRLTGYGTDSNGTRTTLGTISDIAADSRCGRVVLYGGSTLLADKTVCGNGTSVSYSTASFSGVLSIVFHRIVSGTTTVDHSYTFAVPSSVNDPQLRTVGTGASWTYTDDHSFEFALHRPTVSLTGNGAHQPWQNQRSVLADLEPGAFRCATGRVQSTNLTVTGGDCNGDITFIDDWFFSGWVLLEACDTGSMFTNVENPVPALPRCVSIQVPTPR</sequence>
<evidence type="ECO:0000313" key="2">
    <source>
        <dbReference type="EMBL" id="MBB5867419.1"/>
    </source>
</evidence>